<dbReference type="SUPFAM" id="SSF52540">
    <property type="entry name" value="P-loop containing nucleoside triphosphate hydrolases"/>
    <property type="match status" value="1"/>
</dbReference>
<evidence type="ECO:0000313" key="4">
    <source>
        <dbReference type="Proteomes" id="UP000249890"/>
    </source>
</evidence>
<dbReference type="RefSeq" id="WP_087913575.1">
    <property type="nucleotide sequence ID" value="NZ_CP021780.1"/>
</dbReference>
<dbReference type="Gene3D" id="3.40.50.300">
    <property type="entry name" value="P-loop containing nucleotide triphosphate hydrolases"/>
    <property type="match status" value="1"/>
</dbReference>
<comment type="similarity">
    <text evidence="1">Belongs to the GSP E family.</text>
</comment>
<dbReference type="Gene3D" id="3.30.450.380">
    <property type="match status" value="1"/>
</dbReference>
<dbReference type="CDD" id="cd01130">
    <property type="entry name" value="VirB11-like_ATPase"/>
    <property type="match status" value="1"/>
</dbReference>
<reference evidence="3 4" key="1">
    <citation type="submission" date="2017-06" db="EMBL/GenBank/DDBJ databases">
        <title>Complete genome sequence of Paenibacillus donghaensis KCTC 13049T isolated from East Sea sediment, South Korea.</title>
        <authorList>
            <person name="Jung B.K."/>
            <person name="Hong S.-J."/>
            <person name="Shin J.-H."/>
        </authorList>
    </citation>
    <scope>NUCLEOTIDE SEQUENCE [LARGE SCALE GENOMIC DNA]</scope>
    <source>
        <strain evidence="3 4">KCTC 13049</strain>
    </source>
</reference>
<dbReference type="Pfam" id="PF00437">
    <property type="entry name" value="T2SSE"/>
    <property type="match status" value="1"/>
</dbReference>
<dbReference type="InterPro" id="IPR003593">
    <property type="entry name" value="AAA+_ATPase"/>
</dbReference>
<proteinExistence type="inferred from homology"/>
<dbReference type="PANTHER" id="PTHR30486:SF6">
    <property type="entry name" value="TYPE IV PILUS RETRACTATION ATPASE PILT"/>
    <property type="match status" value="1"/>
</dbReference>
<protein>
    <submittedName>
        <fullName evidence="3">Pilus assembly protein</fullName>
    </submittedName>
</protein>
<dbReference type="SMART" id="SM00382">
    <property type="entry name" value="AAA"/>
    <property type="match status" value="1"/>
</dbReference>
<evidence type="ECO:0000313" key="3">
    <source>
        <dbReference type="EMBL" id="ASA19550.1"/>
    </source>
</evidence>
<dbReference type="OrthoDB" id="9810761at2"/>
<name>A0A2Z2K9M1_9BACL</name>
<dbReference type="EMBL" id="CP021780">
    <property type="protein sequence ID" value="ASA19550.1"/>
    <property type="molecule type" value="Genomic_DNA"/>
</dbReference>
<dbReference type="AlphaFoldDB" id="A0A2Z2K9M1"/>
<accession>A0A2Z2K9M1</accession>
<evidence type="ECO:0000256" key="1">
    <source>
        <dbReference type="ARBA" id="ARBA00006611"/>
    </source>
</evidence>
<dbReference type="Proteomes" id="UP000249890">
    <property type="component" value="Chromosome"/>
</dbReference>
<gene>
    <name evidence="3" type="ORF">B9T62_01160</name>
</gene>
<dbReference type="PANTHER" id="PTHR30486">
    <property type="entry name" value="TWITCHING MOTILITY PROTEIN PILT"/>
    <property type="match status" value="1"/>
</dbReference>
<dbReference type="InterPro" id="IPR050921">
    <property type="entry name" value="T4SS_GSP_E_ATPase"/>
</dbReference>
<dbReference type="InterPro" id="IPR027417">
    <property type="entry name" value="P-loop_NTPase"/>
</dbReference>
<sequence length="409" mass="44951">MNETMFRELRGEIRAGLDVTSAVGNRELTGYIERTVLERESLHYLTAQEKHGLVKRLYDSFRGLDVLQPLVDNPAITEIMINSYDEIFVEEEGLIRRLPLSFESSGRLEDIIQTVVSGVNRVVNDSSPIVDARLKDGSRVNIVLPPVALKGPAMTIRKFPETPMTMAELVRRGALEQEAAELLQRLVAAKYNIFISGGTGSGKTTFLNALSQFIPPQERVITIEDSAELQIVTVPNLVSLETRNANTEGRGEITIRDLIRSSLRMRPNRIVVGEVRGAECLDMLQAMQTGHDGSLSTGHSNSARDMVSRLETMVLSAADLPVAVVRQQISSAIDIVVHLSRLRDRSRRVMEICEVIGMKDGEVELHPLYAFKEIGEKGGRVLGGLVGCGHPLQHTDKLAMAGLAVPAIG</sequence>
<organism evidence="3 4">
    <name type="scientific">Paenibacillus donghaensis</name>
    <dbReference type="NCBI Taxonomy" id="414771"/>
    <lineage>
        <taxon>Bacteria</taxon>
        <taxon>Bacillati</taxon>
        <taxon>Bacillota</taxon>
        <taxon>Bacilli</taxon>
        <taxon>Bacillales</taxon>
        <taxon>Paenibacillaceae</taxon>
        <taxon>Paenibacillus</taxon>
    </lineage>
</organism>
<dbReference type="GO" id="GO:0016887">
    <property type="term" value="F:ATP hydrolysis activity"/>
    <property type="evidence" value="ECO:0007669"/>
    <property type="project" value="InterPro"/>
</dbReference>
<keyword evidence="4" id="KW-1185">Reference proteome</keyword>
<dbReference type="InterPro" id="IPR001482">
    <property type="entry name" value="T2SS/T4SS_dom"/>
</dbReference>
<dbReference type="KEGG" id="pdh:B9T62_01160"/>
<feature type="domain" description="AAA+ ATPase" evidence="2">
    <location>
        <begin position="189"/>
        <end position="357"/>
    </location>
</feature>
<evidence type="ECO:0000259" key="2">
    <source>
        <dbReference type="SMART" id="SM00382"/>
    </source>
</evidence>